<dbReference type="Pfam" id="PF13193">
    <property type="entry name" value="AMP-binding_C"/>
    <property type="match status" value="1"/>
</dbReference>
<proteinExistence type="inferred from homology"/>
<reference evidence="5 6" key="1">
    <citation type="submission" date="2020-08" db="EMBL/GenBank/DDBJ databases">
        <authorList>
            <person name="Seo M.-J."/>
        </authorList>
    </citation>
    <scope>NUCLEOTIDE SEQUENCE [LARGE SCALE GENOMIC DNA]</scope>
    <source>
        <strain evidence="5 6">KIGAM211</strain>
    </source>
</reference>
<evidence type="ECO:0000256" key="2">
    <source>
        <dbReference type="ARBA" id="ARBA00022598"/>
    </source>
</evidence>
<gene>
    <name evidence="5" type="ORF">H5V45_21065</name>
</gene>
<dbReference type="InterPro" id="IPR042099">
    <property type="entry name" value="ANL_N_sf"/>
</dbReference>
<dbReference type="EMBL" id="JACKXE010000002">
    <property type="protein sequence ID" value="MBB6629822.1"/>
    <property type="molecule type" value="Genomic_DNA"/>
</dbReference>
<evidence type="ECO:0000313" key="5">
    <source>
        <dbReference type="EMBL" id="MBB6629822.1"/>
    </source>
</evidence>
<dbReference type="Pfam" id="PF00501">
    <property type="entry name" value="AMP-binding"/>
    <property type="match status" value="1"/>
</dbReference>
<dbReference type="GO" id="GO:0006631">
    <property type="term" value="P:fatty acid metabolic process"/>
    <property type="evidence" value="ECO:0007669"/>
    <property type="project" value="TreeGrafter"/>
</dbReference>
<dbReference type="Gene3D" id="3.40.50.12780">
    <property type="entry name" value="N-terminal domain of ligase-like"/>
    <property type="match status" value="1"/>
</dbReference>
<sequence length="497" mass="51991">MNLAENLDRTARARGRSAAVTLGETALSYADLDLASRRVAGLLAVRGVGVGDRVALVLPDVPEFTALYYGILRLGAVVVPMSPRLAEHEVGLRLRDSGAGTVVVVPSGRAAVEPLARTLGVLVVVLGPDGLPGLLGETEPRDEVEPRDPDDTAVVLYTAGTTGAPRGAELTHGNLARNCEVVVNDLVHLTSEDVVLAGLPLSHALGQTAALNAAVRSGACLALLDDSHDAEAALRTLQDRRVSVLAAGPATYAALLAHPLHADADLSALRVCLSGGAPLPVDVLLAFEEAFGCLVLDGYGLAETSPLTTSNRVDHRRVGSVGTPVLGVDLRVVDARGAEVADGQPGELVVRGPNVMKGYWDHPAATAAAFADGWLSTGDVGVRDADGFFYVVDRTQELISRGPDTVFPREVEDVLHEHRAVDEAAVVGVPHPSLGEEVRAVVTLKPGAVATAGELRAFVKGRVAAHQYPRVVDIVQEIPKTSTGKILKRALRLETRA</sequence>
<dbReference type="AlphaFoldDB" id="A0A7X0RKH0"/>
<evidence type="ECO:0000259" key="3">
    <source>
        <dbReference type="Pfam" id="PF00501"/>
    </source>
</evidence>
<dbReference type="PROSITE" id="PS00455">
    <property type="entry name" value="AMP_BINDING"/>
    <property type="match status" value="1"/>
</dbReference>
<dbReference type="Gene3D" id="3.30.300.30">
    <property type="match status" value="1"/>
</dbReference>
<evidence type="ECO:0000259" key="4">
    <source>
        <dbReference type="Pfam" id="PF13193"/>
    </source>
</evidence>
<comment type="similarity">
    <text evidence="1">Belongs to the ATP-dependent AMP-binding enzyme family.</text>
</comment>
<dbReference type="PANTHER" id="PTHR43201:SF5">
    <property type="entry name" value="MEDIUM-CHAIN ACYL-COA LIGASE ACSF2, MITOCHONDRIAL"/>
    <property type="match status" value="1"/>
</dbReference>
<keyword evidence="6" id="KW-1185">Reference proteome</keyword>
<feature type="domain" description="AMP-binding enzyme C-terminal" evidence="4">
    <location>
        <begin position="410"/>
        <end position="485"/>
    </location>
</feature>
<dbReference type="GO" id="GO:0031956">
    <property type="term" value="F:medium-chain fatty acid-CoA ligase activity"/>
    <property type="evidence" value="ECO:0007669"/>
    <property type="project" value="TreeGrafter"/>
</dbReference>
<dbReference type="PANTHER" id="PTHR43201">
    <property type="entry name" value="ACYL-COA SYNTHETASE"/>
    <property type="match status" value="1"/>
</dbReference>
<comment type="caution">
    <text evidence="5">The sequence shown here is derived from an EMBL/GenBank/DDBJ whole genome shotgun (WGS) entry which is preliminary data.</text>
</comment>
<evidence type="ECO:0000313" key="6">
    <source>
        <dbReference type="Proteomes" id="UP000523955"/>
    </source>
</evidence>
<accession>A0A7X0RKH0</accession>
<dbReference type="InterPro" id="IPR025110">
    <property type="entry name" value="AMP-bd_C"/>
</dbReference>
<dbReference type="InterPro" id="IPR020845">
    <property type="entry name" value="AMP-binding_CS"/>
</dbReference>
<dbReference type="Proteomes" id="UP000523955">
    <property type="component" value="Unassembled WGS sequence"/>
</dbReference>
<keyword evidence="2" id="KW-0436">Ligase</keyword>
<protein>
    <submittedName>
        <fullName evidence="5">AMP-binding protein</fullName>
    </submittedName>
</protein>
<dbReference type="SUPFAM" id="SSF56801">
    <property type="entry name" value="Acetyl-CoA synthetase-like"/>
    <property type="match status" value="1"/>
</dbReference>
<dbReference type="RefSeq" id="WP_185255039.1">
    <property type="nucleotide sequence ID" value="NZ_JACKXE010000002.1"/>
</dbReference>
<organism evidence="5 6">
    <name type="scientific">Nocardioides luti</name>
    <dbReference type="NCBI Taxonomy" id="2761101"/>
    <lineage>
        <taxon>Bacteria</taxon>
        <taxon>Bacillati</taxon>
        <taxon>Actinomycetota</taxon>
        <taxon>Actinomycetes</taxon>
        <taxon>Propionibacteriales</taxon>
        <taxon>Nocardioidaceae</taxon>
        <taxon>Nocardioides</taxon>
    </lineage>
</organism>
<dbReference type="InterPro" id="IPR045851">
    <property type="entry name" value="AMP-bd_C_sf"/>
</dbReference>
<name>A0A7X0RKH0_9ACTN</name>
<dbReference type="InterPro" id="IPR000873">
    <property type="entry name" value="AMP-dep_synth/lig_dom"/>
</dbReference>
<evidence type="ECO:0000256" key="1">
    <source>
        <dbReference type="ARBA" id="ARBA00006432"/>
    </source>
</evidence>
<feature type="domain" description="AMP-dependent synthetase/ligase" evidence="3">
    <location>
        <begin position="8"/>
        <end position="360"/>
    </location>
</feature>